<evidence type="ECO:0000256" key="12">
    <source>
        <dbReference type="ARBA" id="ARBA00023288"/>
    </source>
</evidence>
<dbReference type="InterPro" id="IPR004565">
    <property type="entry name" value="OM_lipoprot_LolB"/>
</dbReference>
<evidence type="ECO:0000313" key="15">
    <source>
        <dbReference type="EMBL" id="CAB3678699.1"/>
    </source>
</evidence>
<reference evidence="17 18" key="1">
    <citation type="submission" date="2020-04" db="EMBL/GenBank/DDBJ databases">
        <authorList>
            <person name="De Canck E."/>
        </authorList>
    </citation>
    <scope>NUCLEOTIDE SEQUENCE [LARGE SCALE GENOMIC DNA]</scope>
    <source>
        <strain evidence="16 17">LMG 1861</strain>
        <strain evidence="15 18">LMG 1873</strain>
    </source>
</reference>
<dbReference type="Proteomes" id="UP000494116">
    <property type="component" value="Unassembled WGS sequence"/>
</dbReference>
<keyword evidence="11 13" id="KW-0998">Cell outer membrane</keyword>
<evidence type="ECO:0000256" key="7">
    <source>
        <dbReference type="ARBA" id="ARBA00022927"/>
    </source>
</evidence>
<evidence type="ECO:0000256" key="3">
    <source>
        <dbReference type="ARBA" id="ARBA00011245"/>
    </source>
</evidence>
<accession>A0A6S7C3Q1</accession>
<dbReference type="GO" id="GO:0009279">
    <property type="term" value="C:cell outer membrane"/>
    <property type="evidence" value="ECO:0007669"/>
    <property type="project" value="UniProtKB-SubCell"/>
</dbReference>
<evidence type="ECO:0000313" key="18">
    <source>
        <dbReference type="Proteomes" id="UP000494116"/>
    </source>
</evidence>
<dbReference type="InterPro" id="IPR029046">
    <property type="entry name" value="LolA/LolB/LppX"/>
</dbReference>
<keyword evidence="6 13" id="KW-0732">Signal</keyword>
<dbReference type="GO" id="GO:0044874">
    <property type="term" value="P:lipoprotein localization to outer membrane"/>
    <property type="evidence" value="ECO:0007669"/>
    <property type="project" value="UniProtKB-UniRule"/>
</dbReference>
<keyword evidence="9 13" id="KW-0564">Palmitate</keyword>
<evidence type="ECO:0000256" key="2">
    <source>
        <dbReference type="ARBA" id="ARBA00009696"/>
    </source>
</evidence>
<evidence type="ECO:0000313" key="16">
    <source>
        <dbReference type="EMBL" id="CAB3830136.1"/>
    </source>
</evidence>
<dbReference type="HAMAP" id="MF_00233">
    <property type="entry name" value="LolB"/>
    <property type="match status" value="1"/>
</dbReference>
<proteinExistence type="inferred from homology"/>
<organism evidence="16 17">
    <name type="scientific">Achromobacter piechaudii</name>
    <dbReference type="NCBI Taxonomy" id="72556"/>
    <lineage>
        <taxon>Bacteria</taxon>
        <taxon>Pseudomonadati</taxon>
        <taxon>Pseudomonadota</taxon>
        <taxon>Betaproteobacteria</taxon>
        <taxon>Burkholderiales</taxon>
        <taxon>Alcaligenaceae</taxon>
        <taxon>Achromobacter</taxon>
    </lineage>
</organism>
<evidence type="ECO:0000256" key="4">
    <source>
        <dbReference type="ARBA" id="ARBA00016202"/>
    </source>
</evidence>
<dbReference type="Pfam" id="PF03550">
    <property type="entry name" value="LolB"/>
    <property type="match status" value="1"/>
</dbReference>
<keyword evidence="18" id="KW-1185">Reference proteome</keyword>
<gene>
    <name evidence="13 16" type="primary">lolB</name>
    <name evidence="16" type="ORF">LMG1861_00725</name>
    <name evidence="15" type="ORF">LMG1873_01520</name>
</gene>
<dbReference type="RefSeq" id="WP_006221676.1">
    <property type="nucleotide sequence ID" value="NZ_CADIJS010000001.1"/>
</dbReference>
<feature type="signal peptide" evidence="14">
    <location>
        <begin position="1"/>
        <end position="28"/>
    </location>
</feature>
<keyword evidence="10 13" id="KW-0143">Chaperone</keyword>
<name>A0A6S7C3Q1_9BURK</name>
<evidence type="ECO:0000256" key="10">
    <source>
        <dbReference type="ARBA" id="ARBA00023186"/>
    </source>
</evidence>
<dbReference type="Gene3D" id="2.50.20.10">
    <property type="entry name" value="Lipoprotein localisation LolA/LolB/LppX"/>
    <property type="match status" value="1"/>
</dbReference>
<dbReference type="AlphaFoldDB" id="A0A6S7C3Q1"/>
<comment type="subunit">
    <text evidence="3 13">Monomer.</text>
</comment>
<comment type="similarity">
    <text evidence="2 13">Belongs to the LolB family.</text>
</comment>
<keyword evidence="7 13" id="KW-0653">Protein transport</keyword>
<sequence>MLTAMRRLPGMMAGLRWALLALLAATLAACTTTPKPIEGASADAFSRIGRFAITVNEEGGKQNAVQGGFSWSDDGRRYVLDLTNPLGSTEARVEGRPGAASLTKADGTRLEANNPDALAEEALGSSMPVSGLRDWLRGKLPADPQASEVTRDDLGRPTAFEQGGWRANLSRYDNLGPQMLVLQRQEPGRRIMVRLVVNQP</sequence>
<keyword evidence="8 13" id="KW-0472">Membrane</keyword>
<evidence type="ECO:0000256" key="14">
    <source>
        <dbReference type="SAM" id="SignalP"/>
    </source>
</evidence>
<comment type="subcellular location">
    <subcellularLocation>
        <location evidence="1 13">Cell outer membrane</location>
        <topology evidence="1 13">Lipid-anchor</topology>
    </subcellularLocation>
</comment>
<dbReference type="GO" id="GO:0015031">
    <property type="term" value="P:protein transport"/>
    <property type="evidence" value="ECO:0007669"/>
    <property type="project" value="UniProtKB-KW"/>
</dbReference>
<evidence type="ECO:0000256" key="11">
    <source>
        <dbReference type="ARBA" id="ARBA00023237"/>
    </source>
</evidence>
<evidence type="ECO:0000256" key="6">
    <source>
        <dbReference type="ARBA" id="ARBA00022729"/>
    </source>
</evidence>
<dbReference type="SUPFAM" id="SSF89392">
    <property type="entry name" value="Prokaryotic lipoproteins and lipoprotein localization factors"/>
    <property type="match status" value="1"/>
</dbReference>
<comment type="function">
    <text evidence="13">Plays a critical role in the incorporation of lipoproteins in the outer membrane after they are released by the LolA protein.</text>
</comment>
<evidence type="ECO:0000256" key="5">
    <source>
        <dbReference type="ARBA" id="ARBA00022448"/>
    </source>
</evidence>
<dbReference type="CDD" id="cd16326">
    <property type="entry name" value="LolB"/>
    <property type="match status" value="1"/>
</dbReference>
<evidence type="ECO:0000313" key="17">
    <source>
        <dbReference type="Proteomes" id="UP000494105"/>
    </source>
</evidence>
<evidence type="ECO:0000256" key="1">
    <source>
        <dbReference type="ARBA" id="ARBA00004459"/>
    </source>
</evidence>
<dbReference type="Proteomes" id="UP000494105">
    <property type="component" value="Unassembled WGS sequence"/>
</dbReference>
<dbReference type="EMBL" id="CADILD010000001">
    <property type="protein sequence ID" value="CAB3830136.1"/>
    <property type="molecule type" value="Genomic_DNA"/>
</dbReference>
<feature type="chain" id="PRO_5028987042" description="Outer-membrane lipoprotein LolB" evidence="14">
    <location>
        <begin position="29"/>
        <end position="200"/>
    </location>
</feature>
<dbReference type="EMBL" id="CADIJS010000001">
    <property type="protein sequence ID" value="CAB3678699.1"/>
    <property type="molecule type" value="Genomic_DNA"/>
</dbReference>
<dbReference type="NCBIfam" id="TIGR00548">
    <property type="entry name" value="lolB"/>
    <property type="match status" value="1"/>
</dbReference>
<keyword evidence="12 13" id="KW-0449">Lipoprotein</keyword>
<evidence type="ECO:0000256" key="8">
    <source>
        <dbReference type="ARBA" id="ARBA00023136"/>
    </source>
</evidence>
<keyword evidence="5 13" id="KW-0813">Transport</keyword>
<evidence type="ECO:0000256" key="13">
    <source>
        <dbReference type="HAMAP-Rule" id="MF_00233"/>
    </source>
</evidence>
<protein>
    <recommendedName>
        <fullName evidence="4 13">Outer-membrane lipoprotein LolB</fullName>
    </recommendedName>
</protein>
<dbReference type="PROSITE" id="PS51257">
    <property type="entry name" value="PROKAR_LIPOPROTEIN"/>
    <property type="match status" value="1"/>
</dbReference>
<evidence type="ECO:0000256" key="9">
    <source>
        <dbReference type="ARBA" id="ARBA00023139"/>
    </source>
</evidence>